<protein>
    <submittedName>
        <fullName evidence="1">Uncharacterized protein</fullName>
    </submittedName>
</protein>
<evidence type="ECO:0000313" key="2">
    <source>
        <dbReference type="Proteomes" id="UP001057402"/>
    </source>
</evidence>
<accession>A0ACB9NZ65</accession>
<name>A0ACB9NZ65_9MYRT</name>
<proteinExistence type="predicted"/>
<organism evidence="1 2">
    <name type="scientific">Melastoma candidum</name>
    <dbReference type="NCBI Taxonomy" id="119954"/>
    <lineage>
        <taxon>Eukaryota</taxon>
        <taxon>Viridiplantae</taxon>
        <taxon>Streptophyta</taxon>
        <taxon>Embryophyta</taxon>
        <taxon>Tracheophyta</taxon>
        <taxon>Spermatophyta</taxon>
        <taxon>Magnoliopsida</taxon>
        <taxon>eudicotyledons</taxon>
        <taxon>Gunneridae</taxon>
        <taxon>Pentapetalae</taxon>
        <taxon>rosids</taxon>
        <taxon>malvids</taxon>
        <taxon>Myrtales</taxon>
        <taxon>Melastomataceae</taxon>
        <taxon>Melastomatoideae</taxon>
        <taxon>Melastomateae</taxon>
        <taxon>Melastoma</taxon>
    </lineage>
</organism>
<keyword evidence="2" id="KW-1185">Reference proteome</keyword>
<sequence length="381" mass="42042">MATGSLWDVLHRLKEPFVMVMVQVELAVVNVLYKVAANQGMSLKVIVAYRLLFATAFMAPVAFFYERKIRPRLTPKVLIQSFFCGLFGGSLGQTLYLESLALTSATYASAMLNLIPAVTFVLAVLFGLEKLRIRRVEGKAKVVGTLLGLGGAMMFTFYKGVEIHLYPSHVNLLNVHHQVAASSQHHNMLLGSILAFCCCLSISVWFIIQAKMSKEYPCQLSTTALMCFMGAIQGCIYGLLRENDWNQWKLHWNVGLLAVVYAGIIGSGLCMTLMTWCVRTRGPLFVSMFNPLMLVVLALTTPFLLGEKLHLGSVIGGGLIICGLYSVLWGQGRERKRLNQLVPAEGAGPADSIVEINETTQMKKADNDKGHESNKSREEEA</sequence>
<gene>
    <name evidence="1" type="ORF">MLD38_026677</name>
</gene>
<reference evidence="2" key="1">
    <citation type="journal article" date="2023" name="Front. Plant Sci.">
        <title>Chromosomal-level genome assembly of Melastoma candidum provides insights into trichome evolution.</title>
        <authorList>
            <person name="Zhong Y."/>
            <person name="Wu W."/>
            <person name="Sun C."/>
            <person name="Zou P."/>
            <person name="Liu Y."/>
            <person name="Dai S."/>
            <person name="Zhou R."/>
        </authorList>
    </citation>
    <scope>NUCLEOTIDE SEQUENCE [LARGE SCALE GENOMIC DNA]</scope>
</reference>
<dbReference type="EMBL" id="CM042886">
    <property type="protein sequence ID" value="KAI4342014.1"/>
    <property type="molecule type" value="Genomic_DNA"/>
</dbReference>
<comment type="caution">
    <text evidence="1">The sequence shown here is derived from an EMBL/GenBank/DDBJ whole genome shotgun (WGS) entry which is preliminary data.</text>
</comment>
<evidence type="ECO:0000313" key="1">
    <source>
        <dbReference type="EMBL" id="KAI4342014.1"/>
    </source>
</evidence>
<dbReference type="Proteomes" id="UP001057402">
    <property type="component" value="Chromosome 7"/>
</dbReference>